<dbReference type="Proteomes" id="UP000499080">
    <property type="component" value="Unassembled WGS sequence"/>
</dbReference>
<reference evidence="1 2" key="1">
    <citation type="journal article" date="2019" name="Sci. Rep.">
        <title>Orb-weaving spider Araneus ventricosus genome elucidates the spidroin gene catalogue.</title>
        <authorList>
            <person name="Kono N."/>
            <person name="Nakamura H."/>
            <person name="Ohtoshi R."/>
            <person name="Moran D.A.P."/>
            <person name="Shinohara A."/>
            <person name="Yoshida Y."/>
            <person name="Fujiwara M."/>
            <person name="Mori M."/>
            <person name="Tomita M."/>
            <person name="Arakawa K."/>
        </authorList>
    </citation>
    <scope>NUCLEOTIDE SEQUENCE [LARGE SCALE GENOMIC DNA]</scope>
</reference>
<evidence type="ECO:0000313" key="1">
    <source>
        <dbReference type="EMBL" id="GBN99753.1"/>
    </source>
</evidence>
<dbReference type="AlphaFoldDB" id="A0A4Y2TJ31"/>
<organism evidence="1 2">
    <name type="scientific">Araneus ventricosus</name>
    <name type="common">Orbweaver spider</name>
    <name type="synonym">Epeira ventricosa</name>
    <dbReference type="NCBI Taxonomy" id="182803"/>
    <lineage>
        <taxon>Eukaryota</taxon>
        <taxon>Metazoa</taxon>
        <taxon>Ecdysozoa</taxon>
        <taxon>Arthropoda</taxon>
        <taxon>Chelicerata</taxon>
        <taxon>Arachnida</taxon>
        <taxon>Araneae</taxon>
        <taxon>Araneomorphae</taxon>
        <taxon>Entelegynae</taxon>
        <taxon>Araneoidea</taxon>
        <taxon>Araneidae</taxon>
        <taxon>Araneus</taxon>
    </lineage>
</organism>
<protein>
    <submittedName>
        <fullName evidence="1">Uncharacterized protein</fullName>
    </submittedName>
</protein>
<gene>
    <name evidence="1" type="ORF">AVEN_29397_1</name>
</gene>
<sequence>MTCFSTPDLPLKFVNYLLGYTVCLALSIRERPKRLFKQKTVAVRNGRISLRKFQPLSLSVIDFSPAARAFFVRVVRPDGLGEKGDFLRIRTVPAVIEVSKGGGEFPLPFKEELGRSRILRSLYSNGLRNQRVNTLPRRCTASTWISKLVLASPGGTIMVGLCYPFQVTILIKTEKDDIGFNQASRVAFAYILSEHERRDWFQSSIKSACLHTSSKQKDETGFFNQESRVLFLYLYQNRKDSTSFTSSIKSVICYISSKQKEDTDFNQASRVLFAIPQQNRKTMLASIKHQECYLLYLITSKEDT</sequence>
<proteinExistence type="predicted"/>
<accession>A0A4Y2TJ31</accession>
<evidence type="ECO:0000313" key="2">
    <source>
        <dbReference type="Proteomes" id="UP000499080"/>
    </source>
</evidence>
<keyword evidence="2" id="KW-1185">Reference proteome</keyword>
<dbReference type="EMBL" id="BGPR01028542">
    <property type="protein sequence ID" value="GBN99753.1"/>
    <property type="molecule type" value="Genomic_DNA"/>
</dbReference>
<comment type="caution">
    <text evidence="1">The sequence shown here is derived from an EMBL/GenBank/DDBJ whole genome shotgun (WGS) entry which is preliminary data.</text>
</comment>
<name>A0A4Y2TJ31_ARAVE</name>